<sequence>MIILNSPQNPIGNQLINIIFFRVYSLKNQRDWQKHQKNILKLQYMKMMLYIIMMFLVIICIFISQMYNSLKIKIKECMCKKCRQNVFSYKSQELDLQQKMKNIQKDQICLNLSQYFFESYLFYCHSQQTIDVKQQIEIIDLFEEQSTMLLQGLVESKLNLHFWVPQQGYFLVTDIYDIEIPKKYFKDDEDGHQLTRDFAFTYIQLFIIIIILKFY</sequence>
<proteinExistence type="predicted"/>
<keyword evidence="3" id="KW-1185">Reference proteome</keyword>
<dbReference type="AlphaFoldDB" id="A0A8S1LTF2"/>
<evidence type="ECO:0000313" key="2">
    <source>
        <dbReference type="EMBL" id="CAD8071908.1"/>
    </source>
</evidence>
<feature type="transmembrane region" description="Helical" evidence="1">
    <location>
        <begin position="47"/>
        <end position="67"/>
    </location>
</feature>
<comment type="caution">
    <text evidence="2">The sequence shown here is derived from an EMBL/GenBank/DDBJ whole genome shotgun (WGS) entry which is preliminary data.</text>
</comment>
<evidence type="ECO:0008006" key="4">
    <source>
        <dbReference type="Google" id="ProtNLM"/>
    </source>
</evidence>
<keyword evidence="1" id="KW-0472">Membrane</keyword>
<name>A0A8S1LTF2_PARPR</name>
<dbReference type="Proteomes" id="UP000688137">
    <property type="component" value="Unassembled WGS sequence"/>
</dbReference>
<keyword evidence="1" id="KW-1133">Transmembrane helix</keyword>
<organism evidence="2 3">
    <name type="scientific">Paramecium primaurelia</name>
    <dbReference type="NCBI Taxonomy" id="5886"/>
    <lineage>
        <taxon>Eukaryota</taxon>
        <taxon>Sar</taxon>
        <taxon>Alveolata</taxon>
        <taxon>Ciliophora</taxon>
        <taxon>Intramacronucleata</taxon>
        <taxon>Oligohymenophorea</taxon>
        <taxon>Peniculida</taxon>
        <taxon>Parameciidae</taxon>
        <taxon>Paramecium</taxon>
    </lineage>
</organism>
<gene>
    <name evidence="2" type="ORF">PPRIM_AZ9-3.1.T0480112</name>
</gene>
<reference evidence="2" key="1">
    <citation type="submission" date="2021-01" db="EMBL/GenBank/DDBJ databases">
        <authorList>
            <consortium name="Genoscope - CEA"/>
            <person name="William W."/>
        </authorList>
    </citation>
    <scope>NUCLEOTIDE SEQUENCE</scope>
</reference>
<protein>
    <recommendedName>
        <fullName evidence="4">Transmembrane protein</fullName>
    </recommendedName>
</protein>
<dbReference type="EMBL" id="CAJJDM010000048">
    <property type="protein sequence ID" value="CAD8071908.1"/>
    <property type="molecule type" value="Genomic_DNA"/>
</dbReference>
<evidence type="ECO:0000313" key="3">
    <source>
        <dbReference type="Proteomes" id="UP000688137"/>
    </source>
</evidence>
<evidence type="ECO:0000256" key="1">
    <source>
        <dbReference type="SAM" id="Phobius"/>
    </source>
</evidence>
<keyword evidence="1" id="KW-0812">Transmembrane</keyword>
<accession>A0A8S1LTF2</accession>